<accession>A0ACB7SG71</accession>
<organism evidence="1 2">
    <name type="scientific">Hyalomma asiaticum</name>
    <name type="common">Tick</name>
    <dbReference type="NCBI Taxonomy" id="266040"/>
    <lineage>
        <taxon>Eukaryota</taxon>
        <taxon>Metazoa</taxon>
        <taxon>Ecdysozoa</taxon>
        <taxon>Arthropoda</taxon>
        <taxon>Chelicerata</taxon>
        <taxon>Arachnida</taxon>
        <taxon>Acari</taxon>
        <taxon>Parasitiformes</taxon>
        <taxon>Ixodida</taxon>
        <taxon>Ixodoidea</taxon>
        <taxon>Ixodidae</taxon>
        <taxon>Hyalomminae</taxon>
        <taxon>Hyalomma</taxon>
    </lineage>
</organism>
<comment type="caution">
    <text evidence="1">The sequence shown here is derived from an EMBL/GenBank/DDBJ whole genome shotgun (WGS) entry which is preliminary data.</text>
</comment>
<evidence type="ECO:0000313" key="1">
    <source>
        <dbReference type="EMBL" id="KAH6933961.1"/>
    </source>
</evidence>
<dbReference type="Proteomes" id="UP000821845">
    <property type="component" value="Chromosome 4"/>
</dbReference>
<evidence type="ECO:0000313" key="2">
    <source>
        <dbReference type="Proteomes" id="UP000821845"/>
    </source>
</evidence>
<gene>
    <name evidence="1" type="ORF">HPB50_019349</name>
</gene>
<keyword evidence="2" id="KW-1185">Reference proteome</keyword>
<name>A0ACB7SG71_HYAAI</name>
<protein>
    <submittedName>
        <fullName evidence="1">Uncharacterized protein</fullName>
    </submittedName>
</protein>
<sequence length="357" mass="39672">MRAKPPILAIFGINYNVLNTEQRVSVCDGRCEHSAGFSGAAPGDLKRGGSSQVLIKLLSFSKDEPEYSFLPIWVACAALCTVGLTNAAAVPSSIVQAEERVNELVKILSDIKKSIRPRNCADHLHAGQTSSGLYNVFLRADDITGKVVYCDMETDGGGWTVIQRRGQFGNSAYYFYKNWTEYATGFGDPTKEHWIGNKALHSLTEDGEGMELRILLTNDTGESVTVEYDNFKVASEEEHFKLQLGDLLGPPGWDALRDGHNCAFTTFDQDHDNAPDNCAITFRGAWWYNRCHAANLNGLNMNGWHESFADGIEWSLRGTPSHLYHYSYPSVTMMIRPTGSQIQRRSSSGARREKEDV</sequence>
<dbReference type="EMBL" id="CM023484">
    <property type="protein sequence ID" value="KAH6933961.1"/>
    <property type="molecule type" value="Genomic_DNA"/>
</dbReference>
<reference evidence="1" key="1">
    <citation type="submission" date="2020-05" db="EMBL/GenBank/DDBJ databases">
        <title>Large-scale comparative analyses of tick genomes elucidate their genetic diversity and vector capacities.</title>
        <authorList>
            <person name="Jia N."/>
            <person name="Wang J."/>
            <person name="Shi W."/>
            <person name="Du L."/>
            <person name="Sun Y."/>
            <person name="Zhan W."/>
            <person name="Jiang J."/>
            <person name="Wang Q."/>
            <person name="Zhang B."/>
            <person name="Ji P."/>
            <person name="Sakyi L.B."/>
            <person name="Cui X."/>
            <person name="Yuan T."/>
            <person name="Jiang B."/>
            <person name="Yang W."/>
            <person name="Lam T.T.-Y."/>
            <person name="Chang Q."/>
            <person name="Ding S."/>
            <person name="Wang X."/>
            <person name="Zhu J."/>
            <person name="Ruan X."/>
            <person name="Zhao L."/>
            <person name="Wei J."/>
            <person name="Que T."/>
            <person name="Du C."/>
            <person name="Cheng J."/>
            <person name="Dai P."/>
            <person name="Han X."/>
            <person name="Huang E."/>
            <person name="Gao Y."/>
            <person name="Liu J."/>
            <person name="Shao H."/>
            <person name="Ye R."/>
            <person name="Li L."/>
            <person name="Wei W."/>
            <person name="Wang X."/>
            <person name="Wang C."/>
            <person name="Yang T."/>
            <person name="Huo Q."/>
            <person name="Li W."/>
            <person name="Guo W."/>
            <person name="Chen H."/>
            <person name="Zhou L."/>
            <person name="Ni X."/>
            <person name="Tian J."/>
            <person name="Zhou Y."/>
            <person name="Sheng Y."/>
            <person name="Liu T."/>
            <person name="Pan Y."/>
            <person name="Xia L."/>
            <person name="Li J."/>
            <person name="Zhao F."/>
            <person name="Cao W."/>
        </authorList>
    </citation>
    <scope>NUCLEOTIDE SEQUENCE</scope>
    <source>
        <strain evidence="1">Hyas-2018</strain>
    </source>
</reference>
<proteinExistence type="predicted"/>